<keyword evidence="3" id="KW-1185">Reference proteome</keyword>
<dbReference type="AlphaFoldDB" id="A0A3A8K601"/>
<sequence length="315" mass="34997">MGGCFARGSQETATLALPALWPVALRQRTASSASSWRVLHPALTRRWRSMGMHASGRSRRVAWAVVSGALVGWTVPALGAEEQASSTAPEIDPQALSALNRMGAFLRDQQSFAVRAETTTDEVLTSGQKVQFSGQSDIQVRRPDRLRADISSDRKQRQLFYDGKTFTVNGPRMGYYASFDAPPTLAKTIQEAEQRFGIEVPLVDLFYWGTDQSGVRDIQSAIDVGPARVQGVDTEHYAFRQDGVDWQLWIEKGDTPLPRKLVITTVKEPAQPQHAVLLDWNLRPRLDDAAFAFVPAKDSHRIVLEEAKARSRQPD</sequence>
<dbReference type="Proteomes" id="UP000268313">
    <property type="component" value="Unassembled WGS sequence"/>
</dbReference>
<comment type="caution">
    <text evidence="2">The sequence shown here is derived from an EMBL/GenBank/DDBJ whole genome shotgun (WGS) entry which is preliminary data.</text>
</comment>
<evidence type="ECO:0000313" key="3">
    <source>
        <dbReference type="Proteomes" id="UP000268313"/>
    </source>
</evidence>
<dbReference type="Pfam" id="PF09865">
    <property type="entry name" value="DUF2092"/>
    <property type="match status" value="1"/>
</dbReference>
<proteinExistence type="predicted"/>
<accession>A0A3A8K601</accession>
<organism evidence="2 3">
    <name type="scientific">Corallococcus carmarthensis</name>
    <dbReference type="NCBI Taxonomy" id="2316728"/>
    <lineage>
        <taxon>Bacteria</taxon>
        <taxon>Pseudomonadati</taxon>
        <taxon>Myxococcota</taxon>
        <taxon>Myxococcia</taxon>
        <taxon>Myxococcales</taxon>
        <taxon>Cystobacterineae</taxon>
        <taxon>Myxococcaceae</taxon>
        <taxon>Corallococcus</taxon>
    </lineage>
</organism>
<dbReference type="EMBL" id="RAWE01000185">
    <property type="protein sequence ID" value="RKG97213.1"/>
    <property type="molecule type" value="Genomic_DNA"/>
</dbReference>
<keyword evidence="1" id="KW-0732">Signal</keyword>
<gene>
    <name evidence="2" type="ORF">D7X32_33525</name>
</gene>
<dbReference type="InterPro" id="IPR019207">
    <property type="entry name" value="DUF2092"/>
</dbReference>
<name>A0A3A8K601_9BACT</name>
<evidence type="ECO:0000313" key="2">
    <source>
        <dbReference type="EMBL" id="RKG97213.1"/>
    </source>
</evidence>
<protein>
    <submittedName>
        <fullName evidence="2">DUF2092 domain-containing protein</fullName>
    </submittedName>
</protein>
<reference evidence="3" key="1">
    <citation type="submission" date="2018-09" db="EMBL/GenBank/DDBJ databases">
        <authorList>
            <person name="Livingstone P.G."/>
            <person name="Whitworth D.E."/>
        </authorList>
    </citation>
    <scope>NUCLEOTIDE SEQUENCE [LARGE SCALE GENOMIC DNA]</scope>
    <source>
        <strain evidence="3">CA043D</strain>
    </source>
</reference>
<dbReference type="SUPFAM" id="SSF89392">
    <property type="entry name" value="Prokaryotic lipoproteins and lipoprotein localization factors"/>
    <property type="match status" value="1"/>
</dbReference>
<dbReference type="InterPro" id="IPR029046">
    <property type="entry name" value="LolA/LolB/LppX"/>
</dbReference>
<evidence type="ECO:0000256" key="1">
    <source>
        <dbReference type="ARBA" id="ARBA00022729"/>
    </source>
</evidence>